<dbReference type="Proteomes" id="UP000193920">
    <property type="component" value="Unassembled WGS sequence"/>
</dbReference>
<comment type="caution">
    <text evidence="3">The sequence shown here is derived from an EMBL/GenBank/DDBJ whole genome shotgun (WGS) entry which is preliminary data.</text>
</comment>
<reference evidence="3 4" key="1">
    <citation type="submission" date="2016-08" db="EMBL/GenBank/DDBJ databases">
        <title>A Parts List for Fungal Cellulosomes Revealed by Comparative Genomics.</title>
        <authorList>
            <consortium name="DOE Joint Genome Institute"/>
            <person name="Haitjema C.H."/>
            <person name="Gilmore S.P."/>
            <person name="Henske J.K."/>
            <person name="Solomon K.V."/>
            <person name="De Groot R."/>
            <person name="Kuo A."/>
            <person name="Mondo S.J."/>
            <person name="Salamov A.A."/>
            <person name="Labutti K."/>
            <person name="Zhao Z."/>
            <person name="Chiniquy J."/>
            <person name="Barry K."/>
            <person name="Brewer H.M."/>
            <person name="Purvine S.O."/>
            <person name="Wright A.T."/>
            <person name="Boxma B."/>
            <person name="Van Alen T."/>
            <person name="Hackstein J.H."/>
            <person name="Baker S.E."/>
            <person name="Grigoriev I.V."/>
            <person name="O'Malley M.A."/>
        </authorList>
    </citation>
    <scope>NUCLEOTIDE SEQUENCE [LARGE SCALE GENOMIC DNA]</scope>
    <source>
        <strain evidence="3 4">G1</strain>
    </source>
</reference>
<dbReference type="Gene3D" id="3.10.620.30">
    <property type="match status" value="1"/>
</dbReference>
<keyword evidence="1" id="KW-0812">Transmembrane</keyword>
<evidence type="ECO:0000313" key="4">
    <source>
        <dbReference type="Proteomes" id="UP000193920"/>
    </source>
</evidence>
<dbReference type="Pfam" id="PF01841">
    <property type="entry name" value="Transglut_core"/>
    <property type="match status" value="1"/>
</dbReference>
<gene>
    <name evidence="3" type="ORF">LY90DRAFT_677608</name>
</gene>
<name>A0A1Y1ZWT8_9FUNG</name>
<sequence>MDKKFLVNFSFFWIVILYIIPSVFSFKIQLYNNLDEEEEGDKENENIKEKGVIHKFEGFYHHFSQNITQVESSSQVTASGVFNETFYNQLNDFEKDVYDRIFKISNKIKPDVKLVIIYPYKVSSSNFNFEKIFSCITLDHPQFWWMAQYDVSIKYEQSSEDEKSYNTRISIDLYNEKESIFAGYTIDKIASINESIEKSRKALVDHINSLNLTSKYEIIKYLHDYFIRNVNYKDYSSDPHIYTLYGALVEKESVCEGYAEAFKYIADEFGINAIIARSKTHEWNFVEINGKWYILDVTWDDPVQYKIYQDELTEDTIIELYHPESGDDSNLIYDYFLIGTETEINNKKYSTDKTHELVYSAFSSTNNLLVYPPIEKEAFVYDPKNDEVNVNNETITNSTVFSTHVTSTVTSEIHQNISTNSTIINDIPTNTNNNYEFIPTSTSSLPTQVTITTTTIQSSKTKKITSTATSLFTNIIPLEITNTLENEIPTAYYDIDDTNLDQEKEQSTATKVITNNSTKTDNKAEHSRTSFSLFFSIIFTSLILLFL</sequence>
<keyword evidence="4" id="KW-1185">Reference proteome</keyword>
<dbReference type="SUPFAM" id="SSF54001">
    <property type="entry name" value="Cysteine proteinases"/>
    <property type="match status" value="1"/>
</dbReference>
<evidence type="ECO:0000256" key="1">
    <source>
        <dbReference type="SAM" id="Phobius"/>
    </source>
</evidence>
<proteinExistence type="predicted"/>
<accession>A0A1Y1ZWT8</accession>
<dbReference type="AlphaFoldDB" id="A0A1Y1ZWT8"/>
<evidence type="ECO:0000313" key="3">
    <source>
        <dbReference type="EMBL" id="ORY14716.1"/>
    </source>
</evidence>
<dbReference type="STRING" id="1754190.A0A1Y1ZWT8"/>
<keyword evidence="1" id="KW-0472">Membrane</keyword>
<keyword evidence="1" id="KW-1133">Transmembrane helix</keyword>
<dbReference type="InterPro" id="IPR038765">
    <property type="entry name" value="Papain-like_cys_pep_sf"/>
</dbReference>
<dbReference type="InterPro" id="IPR002931">
    <property type="entry name" value="Transglutaminase-like"/>
</dbReference>
<dbReference type="OrthoDB" id="2128161at2759"/>
<protein>
    <recommendedName>
        <fullName evidence="2">Transglutaminase-like domain-containing protein</fullName>
    </recommendedName>
</protein>
<evidence type="ECO:0000259" key="2">
    <source>
        <dbReference type="Pfam" id="PF01841"/>
    </source>
</evidence>
<organism evidence="3 4">
    <name type="scientific">Neocallimastix californiae</name>
    <dbReference type="NCBI Taxonomy" id="1754190"/>
    <lineage>
        <taxon>Eukaryota</taxon>
        <taxon>Fungi</taxon>
        <taxon>Fungi incertae sedis</taxon>
        <taxon>Chytridiomycota</taxon>
        <taxon>Chytridiomycota incertae sedis</taxon>
        <taxon>Neocallimastigomycetes</taxon>
        <taxon>Neocallimastigales</taxon>
        <taxon>Neocallimastigaceae</taxon>
        <taxon>Neocallimastix</taxon>
    </lineage>
</organism>
<feature type="transmembrane region" description="Helical" evidence="1">
    <location>
        <begin position="5"/>
        <end position="24"/>
    </location>
</feature>
<dbReference type="EMBL" id="MCOG01000347">
    <property type="protein sequence ID" value="ORY14716.1"/>
    <property type="molecule type" value="Genomic_DNA"/>
</dbReference>
<feature type="domain" description="Transglutaminase-like" evidence="2">
    <location>
        <begin position="211"/>
        <end position="296"/>
    </location>
</feature>